<reference evidence="3" key="1">
    <citation type="submission" date="2023-07" db="EMBL/GenBank/DDBJ databases">
        <title>30 novel species of actinomycetes from the DSMZ collection.</title>
        <authorList>
            <person name="Nouioui I."/>
        </authorList>
    </citation>
    <scope>NUCLEOTIDE SEQUENCE [LARGE SCALE GENOMIC DNA]</scope>
    <source>
        <strain evidence="3">DSM 44938</strain>
    </source>
</reference>
<dbReference type="Gene3D" id="2.60.40.1180">
    <property type="entry name" value="Golgi alpha-mannosidase II"/>
    <property type="match status" value="1"/>
</dbReference>
<proteinExistence type="predicted"/>
<dbReference type="Pfam" id="PF17801">
    <property type="entry name" value="Melibiase_C"/>
    <property type="match status" value="1"/>
</dbReference>
<evidence type="ECO:0000313" key="3">
    <source>
        <dbReference type="Proteomes" id="UP001183246"/>
    </source>
</evidence>
<name>A0ABU2MYB2_9ACTN</name>
<dbReference type="InterPro" id="IPR041233">
    <property type="entry name" value="Melibiase_C"/>
</dbReference>
<evidence type="ECO:0000313" key="2">
    <source>
        <dbReference type="EMBL" id="MDT0346637.1"/>
    </source>
</evidence>
<dbReference type="EMBL" id="JAVREL010000022">
    <property type="protein sequence ID" value="MDT0346637.1"/>
    <property type="molecule type" value="Genomic_DNA"/>
</dbReference>
<dbReference type="SUPFAM" id="SSF51011">
    <property type="entry name" value="Glycosyl hydrolase domain"/>
    <property type="match status" value="1"/>
</dbReference>
<dbReference type="InterPro" id="IPR013780">
    <property type="entry name" value="Glyco_hydro_b"/>
</dbReference>
<evidence type="ECO:0000259" key="1">
    <source>
        <dbReference type="Pfam" id="PF17801"/>
    </source>
</evidence>
<dbReference type="RefSeq" id="WP_311707758.1">
    <property type="nucleotide sequence ID" value="NZ_JAVREL010000022.1"/>
</dbReference>
<comment type="caution">
    <text evidence="2">The sequence shown here is derived from an EMBL/GenBank/DDBJ whole genome shotgun (WGS) entry which is preliminary data.</text>
</comment>
<gene>
    <name evidence="2" type="ORF">RM590_29240</name>
</gene>
<protein>
    <recommendedName>
        <fullName evidence="1">Alpha galactosidase C-terminal domain-containing protein</fullName>
    </recommendedName>
</protein>
<feature type="domain" description="Alpha galactosidase C-terminal" evidence="1">
    <location>
        <begin position="6"/>
        <end position="80"/>
    </location>
</feature>
<accession>A0ABU2MYB2</accession>
<organism evidence="2 3">
    <name type="scientific">Streptomyces litchfieldiae</name>
    <dbReference type="NCBI Taxonomy" id="3075543"/>
    <lineage>
        <taxon>Bacteria</taxon>
        <taxon>Bacillati</taxon>
        <taxon>Actinomycetota</taxon>
        <taxon>Actinomycetes</taxon>
        <taxon>Kitasatosporales</taxon>
        <taxon>Streptomycetaceae</taxon>
        <taxon>Streptomyces</taxon>
    </lineage>
</organism>
<sequence length="84" mass="8638">MVSGTGGLIVVDKPLQDGSHAVALYNSTDTDAHIATTAEQAGLPAAASYHLTDLWSKQTSETAAEIAATVPAHGTTLYRVEALS</sequence>
<keyword evidence="3" id="KW-1185">Reference proteome</keyword>
<dbReference type="Proteomes" id="UP001183246">
    <property type="component" value="Unassembled WGS sequence"/>
</dbReference>